<feature type="compositionally biased region" description="Polar residues" evidence="4">
    <location>
        <begin position="7"/>
        <end position="26"/>
    </location>
</feature>
<dbReference type="OrthoDB" id="297219at2759"/>
<dbReference type="AlphaFoldDB" id="A0A553P9P5"/>
<feature type="region of interest" description="Disordered" evidence="4">
    <location>
        <begin position="1"/>
        <end position="123"/>
    </location>
</feature>
<feature type="compositionally biased region" description="Basic and acidic residues" evidence="4">
    <location>
        <begin position="80"/>
        <end position="92"/>
    </location>
</feature>
<comment type="subcellular location">
    <subcellularLocation>
        <location evidence="1">Nucleus</location>
    </subcellularLocation>
</comment>
<evidence type="ECO:0000313" key="5">
    <source>
        <dbReference type="EMBL" id="TRY74407.1"/>
    </source>
</evidence>
<dbReference type="STRING" id="6832.A0A553P9P5"/>
<keyword evidence="3" id="KW-0539">Nucleus</keyword>
<dbReference type="Pfam" id="PF08424">
    <property type="entry name" value="NRDE-2"/>
    <property type="match status" value="1"/>
</dbReference>
<dbReference type="SUPFAM" id="SSF48452">
    <property type="entry name" value="TPR-like"/>
    <property type="match status" value="1"/>
</dbReference>
<dbReference type="EMBL" id="VCGU01000005">
    <property type="protein sequence ID" value="TRY74407.1"/>
    <property type="molecule type" value="Genomic_DNA"/>
</dbReference>
<evidence type="ECO:0000256" key="4">
    <source>
        <dbReference type="SAM" id="MobiDB-lite"/>
    </source>
</evidence>
<reference evidence="5 6" key="1">
    <citation type="journal article" date="2018" name="Nat. Ecol. Evol.">
        <title>Genomic signatures of mitonuclear coevolution across populations of Tigriopus californicus.</title>
        <authorList>
            <person name="Barreto F.S."/>
            <person name="Watson E.T."/>
            <person name="Lima T.G."/>
            <person name="Willett C.S."/>
            <person name="Edmands S."/>
            <person name="Li W."/>
            <person name="Burton R.S."/>
        </authorList>
    </citation>
    <scope>NUCLEOTIDE SEQUENCE [LARGE SCALE GENOMIC DNA]</scope>
    <source>
        <strain evidence="5 6">San Diego</strain>
    </source>
</reference>
<dbReference type="InterPro" id="IPR013633">
    <property type="entry name" value="NRDE-2"/>
</dbReference>
<evidence type="ECO:0000256" key="1">
    <source>
        <dbReference type="ARBA" id="ARBA00004123"/>
    </source>
</evidence>
<dbReference type="OMA" id="GDKCVEY"/>
<comment type="caution">
    <text evidence="5">The sequence shown here is derived from an EMBL/GenBank/DDBJ whole genome shotgun (WGS) entry which is preliminary data.</text>
</comment>
<evidence type="ECO:0000256" key="3">
    <source>
        <dbReference type="ARBA" id="ARBA00023242"/>
    </source>
</evidence>
<comment type="similarity">
    <text evidence="2">Belongs to the NRDE2 family.</text>
</comment>
<dbReference type="GO" id="GO:0071013">
    <property type="term" value="C:catalytic step 2 spliceosome"/>
    <property type="evidence" value="ECO:0007669"/>
    <property type="project" value="TreeGrafter"/>
</dbReference>
<feature type="compositionally biased region" description="Basic residues" evidence="4">
    <location>
        <begin position="93"/>
        <end position="103"/>
    </location>
</feature>
<feature type="compositionally biased region" description="Low complexity" evidence="4">
    <location>
        <begin position="53"/>
        <end position="64"/>
    </location>
</feature>
<protein>
    <recommendedName>
        <fullName evidence="7">Protein NRDE2 homolog</fullName>
    </recommendedName>
</protein>
<dbReference type="Proteomes" id="UP000318571">
    <property type="component" value="Chromosome 2"/>
</dbReference>
<name>A0A553P9P5_TIGCA</name>
<dbReference type="GO" id="GO:1902369">
    <property type="term" value="P:negative regulation of RNA catabolic process"/>
    <property type="evidence" value="ECO:0007669"/>
    <property type="project" value="TreeGrafter"/>
</dbReference>
<accession>A0A553P9P5</accession>
<evidence type="ECO:0000256" key="2">
    <source>
        <dbReference type="ARBA" id="ARBA00009265"/>
    </source>
</evidence>
<proteinExistence type="inferred from homology"/>
<dbReference type="PANTHER" id="PTHR13471:SF0">
    <property type="entry name" value="NUCLEAR EXOSOME REGULATOR NRDE2"/>
    <property type="match status" value="1"/>
</dbReference>
<evidence type="ECO:0008006" key="7">
    <source>
        <dbReference type="Google" id="ProtNLM"/>
    </source>
</evidence>
<dbReference type="InterPro" id="IPR011990">
    <property type="entry name" value="TPR-like_helical_dom_sf"/>
</dbReference>
<sequence length="1136" mass="130854">MFAAYTHDSTPQSDPQPDAVTTQASGPTRDWLAQSSYNLPAHALGRGGARTWSQSSSASSAGSASEDRTRSRSPAKKSRRSSEGRSRDDRDQRKTKKKKKGKKVRQEARECSPQARPQQRLSHEEWVAKFSTSKNFLDEVGLKPEHAFRQDWAGDRMLLKEARLPPNMAAYAKIRSRQALGDWAGQPRSQRNPPPRFFDKAFVRCFLGQTVQDLSQTSPETWTHASPNFIRIHYPSSDVKENSRLRDVYDAGTLAYSQGQSLPEAEPELDTDTIKLHEVQQKTKEFNEQLRQEPNDIRLWLNFVEFQNVSYENASFDEVSQPKKIKKKKASKNVILKQKALIEKKLAILKAAIDKNPQSIDLAVKRLDLSKEILDTATLDRQWQELIFIFPRNLDLWQHYLRFVATHFASFSLAKTLKAFRTCLHKLKTLQGHSFTAIVAQERPPDLEAHMLEILSQLTHFLAKAGFREKAIGLFQAMIELNLFSPDFPGYYSLEDRLALFEPFWDSGVARFGESGVVGWRKVMENKDKMAKPESHAQSSEIEDQILKEAGNRVARTRLWLELEKARERRHWCPWRSNEEDAEDPDRMVTFEDISPFLFQFTEPHMCFKLILTCLKFLGFHSEDHRLELITVNSQTMRDVLRFSKPECQSVDLDWSSILSPTNPGWQEDQSFESFCRNVFSQGSRILSEPYKTQLIVLWLGFEKQVFDHRLLTAPKKKPLVKELKSLVKSLLQSDQNNMDIYVAYAKLEHKLEGYANCWKILEMALVSHNQEPHHGLYTAAIASSLRELEVEESPEIRNRILWLGIQALEDRVYSQDRPNPIDLLQKAEETLIEKQNVVQGSLISENDPRMFIQSPVIDCVPEVFHKIFALGTLLNLYQGRDEAMKFLNFTQDKIMKAMMSSEGHKALLDLLLENVLKLKLDLSSGKQAKVILTLSLDHFPRNEYFLQKLCDLQVAPNGIDSTWRHFALSLSSSRSESTLPQIYAIKLLLKNYSQTRNVDEFSSSTAVAYLYRSKSLLEDQVEHDPGRTCPVLWRLLLWITKEIHVIQGRPGRNLDQISTVFYRALQECPVTRALYLDFIEYLHVDGACEVGELKKILDILSEKEGRVRLPWEELEILLEKEEDQDDVEDEEENVL</sequence>
<dbReference type="GO" id="GO:0031048">
    <property type="term" value="P:regulatory ncRNA-mediated heterochromatin formation"/>
    <property type="evidence" value="ECO:0007669"/>
    <property type="project" value="TreeGrafter"/>
</dbReference>
<organism evidence="5 6">
    <name type="scientific">Tigriopus californicus</name>
    <name type="common">Marine copepod</name>
    <dbReference type="NCBI Taxonomy" id="6832"/>
    <lineage>
        <taxon>Eukaryota</taxon>
        <taxon>Metazoa</taxon>
        <taxon>Ecdysozoa</taxon>
        <taxon>Arthropoda</taxon>
        <taxon>Crustacea</taxon>
        <taxon>Multicrustacea</taxon>
        <taxon>Hexanauplia</taxon>
        <taxon>Copepoda</taxon>
        <taxon>Harpacticoida</taxon>
        <taxon>Harpacticidae</taxon>
        <taxon>Tigriopus</taxon>
    </lineage>
</organism>
<gene>
    <name evidence="5" type="ORF">TCAL_06336</name>
</gene>
<evidence type="ECO:0000313" key="6">
    <source>
        <dbReference type="Proteomes" id="UP000318571"/>
    </source>
</evidence>
<keyword evidence="6" id="KW-1185">Reference proteome</keyword>
<dbReference type="PANTHER" id="PTHR13471">
    <property type="entry name" value="TETRATRICOPEPTIDE-LIKE HELICAL"/>
    <property type="match status" value="1"/>
</dbReference>